<dbReference type="EMBL" id="JAPNMI010000005">
    <property type="protein sequence ID" value="MCY0790089.1"/>
    <property type="molecule type" value="Genomic_DNA"/>
</dbReference>
<dbReference type="RefSeq" id="WP_214095807.1">
    <property type="nucleotide sequence ID" value="NZ_CP135144.1"/>
</dbReference>
<proteinExistence type="predicted"/>
<protein>
    <submittedName>
        <fullName evidence="2">MFS transporter</fullName>
    </submittedName>
</protein>
<feature type="transmembrane region" description="Helical" evidence="1">
    <location>
        <begin position="100"/>
        <end position="124"/>
    </location>
</feature>
<dbReference type="AlphaFoldDB" id="A0A9Q4CPJ9"/>
<feature type="transmembrane region" description="Helical" evidence="1">
    <location>
        <begin position="77"/>
        <end position="94"/>
    </location>
</feature>
<sequence length="433" mass="48983">MLQITLLLFGAEFIRGKAHYLWGLGLLWGLMGIFIFIDGLDGILFFPIHLFGFLLLLESLITLCVASGSIGTQKTILFFKGGLFLFCALVILINQTYSNVLLSAMFGFIFFVTGLFVVASAWIIRFPGWKLILLWGGTEILFAFFLFTHHQATISFFIGFLMTGSGFGCLKIAFRARHIQRGTSVFELMRPSPVSFKKKGIALPITDTAQLPSLNATAEQGAVLTVHIWTPEGSANQRPVPRPIINRYIAAVDSEGVISTGHASLELRPHLYISLYPEEDIDRSPSEFFRLLKATADNNVPGRFLPDYQTEASEWCESDRQIVFNIYNHASLLNFWEKYRRHPVYNLTYQNCSSSVAYALEAALDGVLSMQKRSYFMGVLNVLCMPELWIAAQIRRRALMMAWTPGLIMDYARALRAIVHPVPVPWYKRLLRR</sequence>
<reference evidence="2" key="1">
    <citation type="submission" date="2022-08" db="EMBL/GenBank/DDBJ databases">
        <authorList>
            <person name="Dale J.L."/>
        </authorList>
    </citation>
    <scope>NUCLEOTIDE SEQUENCE</scope>
    <source>
        <strain evidence="2">2022EL-00758</strain>
    </source>
</reference>
<dbReference type="Proteomes" id="UP001076655">
    <property type="component" value="Unassembled WGS sequence"/>
</dbReference>
<evidence type="ECO:0000313" key="2">
    <source>
        <dbReference type="EMBL" id="MCY0790089.1"/>
    </source>
</evidence>
<feature type="transmembrane region" description="Helical" evidence="1">
    <location>
        <begin position="154"/>
        <end position="174"/>
    </location>
</feature>
<keyword evidence="1" id="KW-0812">Transmembrane</keyword>
<gene>
    <name evidence="2" type="ORF">N0392_10400</name>
</gene>
<comment type="caution">
    <text evidence="2">The sequence shown here is derived from an EMBL/GenBank/DDBJ whole genome shotgun (WGS) entry which is preliminary data.</text>
</comment>
<keyword evidence="1" id="KW-0472">Membrane</keyword>
<feature type="transmembrane region" description="Helical" evidence="1">
    <location>
        <begin position="20"/>
        <end position="37"/>
    </location>
</feature>
<evidence type="ECO:0000313" key="3">
    <source>
        <dbReference type="Proteomes" id="UP001076655"/>
    </source>
</evidence>
<evidence type="ECO:0000256" key="1">
    <source>
        <dbReference type="SAM" id="Phobius"/>
    </source>
</evidence>
<accession>A0A9Q4CPJ9</accession>
<feature type="transmembrane region" description="Helical" evidence="1">
    <location>
        <begin position="131"/>
        <end position="148"/>
    </location>
</feature>
<name>A0A9Q4CPJ9_MORMO</name>
<keyword evidence="1" id="KW-1133">Transmembrane helix</keyword>
<organism evidence="2 3">
    <name type="scientific">Morganella morganii</name>
    <name type="common">Proteus morganii</name>
    <dbReference type="NCBI Taxonomy" id="582"/>
    <lineage>
        <taxon>Bacteria</taxon>
        <taxon>Pseudomonadati</taxon>
        <taxon>Pseudomonadota</taxon>
        <taxon>Gammaproteobacteria</taxon>
        <taxon>Enterobacterales</taxon>
        <taxon>Morganellaceae</taxon>
        <taxon>Morganella</taxon>
    </lineage>
</organism>
<feature type="transmembrane region" description="Helical" evidence="1">
    <location>
        <begin position="43"/>
        <end position="65"/>
    </location>
</feature>